<name>A0A0F9QH74_9ZZZZ</name>
<reference evidence="2" key="1">
    <citation type="journal article" date="2015" name="Nature">
        <title>Complex archaea that bridge the gap between prokaryotes and eukaryotes.</title>
        <authorList>
            <person name="Spang A."/>
            <person name="Saw J.H."/>
            <person name="Jorgensen S.L."/>
            <person name="Zaremba-Niedzwiedzka K."/>
            <person name="Martijn J."/>
            <person name="Lind A.E."/>
            <person name="van Eijk R."/>
            <person name="Schleper C."/>
            <person name="Guy L."/>
            <person name="Ettema T.J."/>
        </authorList>
    </citation>
    <scope>NUCLEOTIDE SEQUENCE</scope>
</reference>
<dbReference type="EMBL" id="LAZR01001620">
    <property type="protein sequence ID" value="KKN41844.1"/>
    <property type="molecule type" value="Genomic_DNA"/>
</dbReference>
<evidence type="ECO:0000313" key="2">
    <source>
        <dbReference type="EMBL" id="KKN41844.1"/>
    </source>
</evidence>
<dbReference type="PANTHER" id="PTHR33516">
    <property type="entry name" value="LEXA REPRESSOR"/>
    <property type="match status" value="1"/>
</dbReference>
<feature type="domain" description="LexA repressor DNA-binding" evidence="1">
    <location>
        <begin position="4"/>
        <end position="66"/>
    </location>
</feature>
<dbReference type="InterPro" id="IPR036390">
    <property type="entry name" value="WH_DNA-bd_sf"/>
</dbReference>
<dbReference type="AlphaFoldDB" id="A0A0F9QH74"/>
<dbReference type="GO" id="GO:0006508">
    <property type="term" value="P:proteolysis"/>
    <property type="evidence" value="ECO:0007669"/>
    <property type="project" value="InterPro"/>
</dbReference>
<proteinExistence type="predicted"/>
<dbReference type="InterPro" id="IPR036388">
    <property type="entry name" value="WH-like_DNA-bd_sf"/>
</dbReference>
<dbReference type="InterPro" id="IPR050077">
    <property type="entry name" value="LexA_repressor"/>
</dbReference>
<dbReference type="SUPFAM" id="SSF46785">
    <property type="entry name" value="Winged helix' DNA-binding domain"/>
    <property type="match status" value="1"/>
</dbReference>
<gene>
    <name evidence="2" type="ORF">LCGC14_0719040</name>
</gene>
<comment type="caution">
    <text evidence="2">The sequence shown here is derived from an EMBL/GenBank/DDBJ whole genome shotgun (WGS) entry which is preliminary data.</text>
</comment>
<dbReference type="InterPro" id="IPR006199">
    <property type="entry name" value="LexA_DNA-bd_dom"/>
</dbReference>
<organism evidence="2">
    <name type="scientific">marine sediment metagenome</name>
    <dbReference type="NCBI Taxonomy" id="412755"/>
    <lineage>
        <taxon>unclassified sequences</taxon>
        <taxon>metagenomes</taxon>
        <taxon>ecological metagenomes</taxon>
    </lineage>
</organism>
<dbReference type="PANTHER" id="PTHR33516:SF2">
    <property type="entry name" value="LEXA REPRESSOR-RELATED"/>
    <property type="match status" value="1"/>
</dbReference>
<protein>
    <recommendedName>
        <fullName evidence="1">LexA repressor DNA-binding domain-containing protein</fullName>
    </recommendedName>
</protein>
<dbReference type="GO" id="GO:0004252">
    <property type="term" value="F:serine-type endopeptidase activity"/>
    <property type="evidence" value="ECO:0007669"/>
    <property type="project" value="InterPro"/>
</dbReference>
<accession>A0A0F9QH74</accession>
<evidence type="ECO:0000259" key="1">
    <source>
        <dbReference type="Pfam" id="PF01726"/>
    </source>
</evidence>
<sequence length="85" mass="9863">MQSTELTDRQRAVLDYLVEFAIVRQKPPTIREIQEYFGYDSPNSAVSHLDALERKGFIRRSGDKSRNIELLDRRTSRSKPPPSVE</sequence>
<dbReference type="Gene3D" id="1.10.10.10">
    <property type="entry name" value="Winged helix-like DNA-binding domain superfamily/Winged helix DNA-binding domain"/>
    <property type="match status" value="1"/>
</dbReference>
<dbReference type="Pfam" id="PF01726">
    <property type="entry name" value="LexA_DNA_bind"/>
    <property type="match status" value="1"/>
</dbReference>